<evidence type="ECO:0000256" key="6">
    <source>
        <dbReference type="ARBA" id="ARBA00093416"/>
    </source>
</evidence>
<dbReference type="GO" id="GO:0031122">
    <property type="term" value="P:cytoplasmic microtubule organization"/>
    <property type="evidence" value="ECO:0007669"/>
    <property type="project" value="TreeGrafter"/>
</dbReference>
<dbReference type="GO" id="GO:0051225">
    <property type="term" value="P:spindle assembly"/>
    <property type="evidence" value="ECO:0007669"/>
    <property type="project" value="TreeGrafter"/>
</dbReference>
<protein>
    <recommendedName>
        <fullName evidence="8">Gamma-tubulin complex component</fullName>
    </recommendedName>
</protein>
<reference evidence="10" key="1">
    <citation type="submission" date="2025-08" db="UniProtKB">
        <authorList>
            <consortium name="Ensembl"/>
        </authorList>
    </citation>
    <scope>IDENTIFICATION</scope>
</reference>
<keyword evidence="4 8" id="KW-0493">Microtubule</keyword>
<dbReference type="InterPro" id="IPR042241">
    <property type="entry name" value="GCP_C_sf"/>
</dbReference>
<dbReference type="Proteomes" id="UP000694701">
    <property type="component" value="Unplaced"/>
</dbReference>
<dbReference type="InterPro" id="IPR007259">
    <property type="entry name" value="GCP"/>
</dbReference>
<evidence type="ECO:0000256" key="4">
    <source>
        <dbReference type="ARBA" id="ARBA00022701"/>
    </source>
</evidence>
<name>A0A8C2H686_CYPCA</name>
<evidence type="ECO:0000313" key="10">
    <source>
        <dbReference type="Ensembl" id="ENSCCRP00020021771.1"/>
    </source>
</evidence>
<evidence type="ECO:0000313" key="11">
    <source>
        <dbReference type="Proteomes" id="UP000694701"/>
    </source>
</evidence>
<dbReference type="AlphaFoldDB" id="A0A8C2H686"/>
<organism evidence="10 11">
    <name type="scientific">Cyprinus carpio</name>
    <name type="common">Common carp</name>
    <dbReference type="NCBI Taxonomy" id="7962"/>
    <lineage>
        <taxon>Eukaryota</taxon>
        <taxon>Metazoa</taxon>
        <taxon>Chordata</taxon>
        <taxon>Craniata</taxon>
        <taxon>Vertebrata</taxon>
        <taxon>Euteleostomi</taxon>
        <taxon>Actinopterygii</taxon>
        <taxon>Neopterygii</taxon>
        <taxon>Teleostei</taxon>
        <taxon>Ostariophysi</taxon>
        <taxon>Cypriniformes</taxon>
        <taxon>Cyprinidae</taxon>
        <taxon>Cyprininae</taxon>
        <taxon>Cyprinus</taxon>
    </lineage>
</organism>
<feature type="domain" description="Gamma tubulin complex component protein N-terminal" evidence="9">
    <location>
        <begin position="2"/>
        <end position="347"/>
    </location>
</feature>
<evidence type="ECO:0000256" key="5">
    <source>
        <dbReference type="ARBA" id="ARBA00023212"/>
    </source>
</evidence>
<dbReference type="InterPro" id="IPR041470">
    <property type="entry name" value="GCP_N"/>
</dbReference>
<keyword evidence="5 8" id="KW-0206">Cytoskeleton</keyword>
<evidence type="ECO:0000256" key="7">
    <source>
        <dbReference type="ARBA" id="ARBA00093547"/>
    </source>
</evidence>
<evidence type="ECO:0000259" key="9">
    <source>
        <dbReference type="Pfam" id="PF17681"/>
    </source>
</evidence>
<comment type="subcellular location">
    <subcellularLocation>
        <location evidence="1">Cytoplasm</location>
        <location evidence="1">Cytoskeleton</location>
        <location evidence="1">Microtubule organizing center</location>
        <location evidence="1">Centrosome</location>
    </subcellularLocation>
</comment>
<evidence type="ECO:0000256" key="2">
    <source>
        <dbReference type="ARBA" id="ARBA00010337"/>
    </source>
</evidence>
<dbReference type="GO" id="GO:0051011">
    <property type="term" value="F:microtubule minus-end binding"/>
    <property type="evidence" value="ECO:0007669"/>
    <property type="project" value="TreeGrafter"/>
</dbReference>
<evidence type="ECO:0000256" key="8">
    <source>
        <dbReference type="RuleBase" id="RU363050"/>
    </source>
</evidence>
<dbReference type="PANTHER" id="PTHR19302:SF27">
    <property type="entry name" value="GAMMA-TUBULIN COMPLEX COMPONENT 4"/>
    <property type="match status" value="1"/>
</dbReference>
<dbReference type="Pfam" id="PF17681">
    <property type="entry name" value="GCP_N_terminal"/>
    <property type="match status" value="1"/>
</dbReference>
<comment type="similarity">
    <text evidence="2 8">Belongs to the TUBGCP family.</text>
</comment>
<dbReference type="GO" id="GO:0007020">
    <property type="term" value="P:microtubule nucleation"/>
    <property type="evidence" value="ECO:0007669"/>
    <property type="project" value="InterPro"/>
</dbReference>
<proteinExistence type="inferred from homology"/>
<dbReference type="GO" id="GO:0043015">
    <property type="term" value="F:gamma-tubulin binding"/>
    <property type="evidence" value="ECO:0007669"/>
    <property type="project" value="InterPro"/>
</dbReference>
<dbReference type="PANTHER" id="PTHR19302">
    <property type="entry name" value="GAMMA TUBULIN COMPLEX PROTEIN"/>
    <property type="match status" value="1"/>
</dbReference>
<evidence type="ECO:0000256" key="1">
    <source>
        <dbReference type="ARBA" id="ARBA00004300"/>
    </source>
</evidence>
<keyword evidence="3 8" id="KW-0963">Cytoplasm</keyword>
<evidence type="ECO:0000256" key="3">
    <source>
        <dbReference type="ARBA" id="ARBA00022490"/>
    </source>
</evidence>
<dbReference type="Ensembl" id="ENSCCRT00020023913.1">
    <property type="protein sequence ID" value="ENSCCRP00020021771.1"/>
    <property type="gene ID" value="ENSCCRG00020010069.1"/>
</dbReference>
<accession>A0A8C2H686</accession>
<dbReference type="GO" id="GO:0000922">
    <property type="term" value="C:spindle pole"/>
    <property type="evidence" value="ECO:0007669"/>
    <property type="project" value="InterPro"/>
</dbReference>
<dbReference type="GO" id="GO:0051321">
    <property type="term" value="P:meiotic cell cycle"/>
    <property type="evidence" value="ECO:0007669"/>
    <property type="project" value="TreeGrafter"/>
</dbReference>
<dbReference type="GO" id="GO:0000278">
    <property type="term" value="P:mitotic cell cycle"/>
    <property type="evidence" value="ECO:0007669"/>
    <property type="project" value="TreeGrafter"/>
</dbReference>
<comment type="subunit">
    <text evidence="7">Component of the gamma-tubulin ring complex (gTuRC) consisting of TUBGCP2, TUBGCP3, TUBGCP4, TUBGCP5 and TUBGCP6 and gamma-tubulin TUBG1 or TUBG2. TUBGCP2, TUBGCP3, TUBGCP4, TUBGCP5 and TUBGCP6 assemble in a 5:5:2:1:1 stoichiometry; each is associated with a gamma-tubulin, thereby arranging 14 gamma-tubulins in a helical manner. Gamma-tubulin at the first position is blocked by TUBGCP3 at the last position, allowing 13 protafilaments to grow into a microtubule. The gTuRC (via TUBGCP3 and TUBGCP6) interacts with ACTB and MZT1; the interactions form a luminal bridge that stabilizes the initial structure during complex assembly. The gTuRC (via TUBGCP2) interacts with MZT2A/MZT2B and CDK5RAP2 (via CM1 motif); the interactions play a role in gTuRC activation. Interacts with NINL. Interacts with ATF5; the ATF5:PCNT:polyglutamylated tubulin (PGT) tripartite unites the mother centriole and the pericentriolar material (PCM) in the centrosome.</text>
</comment>
<comment type="function">
    <text evidence="6">Component of the gamma-tubulin ring complex (gTuRC) which mediates microtubule nucleation. The gTuRC regulates the minus-end nucleation of alpha-beta tubulin heterodimers that grow into microtubule protafilaments, a critical step in centrosome duplication and spindle formation.</text>
</comment>
<dbReference type="GO" id="GO:0005874">
    <property type="term" value="C:microtubule"/>
    <property type="evidence" value="ECO:0007669"/>
    <property type="project" value="UniProtKB-KW"/>
</dbReference>
<dbReference type="FunFam" id="1.20.120.1900:FF:000001">
    <property type="entry name" value="Gamma-tubulin complex component"/>
    <property type="match status" value="1"/>
</dbReference>
<dbReference type="GO" id="GO:0005813">
    <property type="term" value="C:centrosome"/>
    <property type="evidence" value="ECO:0007669"/>
    <property type="project" value="UniProtKB-SubCell"/>
</dbReference>
<sequence length="620" mass="70691">MIHELLLALSGYPGTIFTWNKRNGLQVSQDLPFLHPSESSVLNRLCKMGTDYVRFTEFIEQHTGHVHQPEHYSSQPSQTGLHGIYLRAFCTGLHSMLQPYRQALLDLEKEFLGDPHLSISHVNYMLEQFQLLFPSVMVVVETIKSQKIHGCQILETVYKHSCGGLPPVRMALEKILAVCHGVMYKQLAAWMLHGLLLDQSEEFFVKQGPSAGGATAAQEEEEEDLGIGGLSGKQLRELQDLRLIEEENMLAPSLQQFSLRVEMLPSYIPVRVAEKILFVGESVQMFENHNQSPSRAGSILKHQEDMFAAELHRLKQQPLFSLVDFENLVDGIRSTVAEHLWTLMVEESDLLGQLKVNKEQFVDDVLLLVVHFCFHNKCFASGNREGTTPPQETSPREAPPTGWAALGLAYKVQWPLHILFTPAVLEKYNVVFRYLLSVRRVQSELQHCWALQMQRKHLKSNQTDAVKWRLRNHMAFLVDNLQYYLQVDVLESQFSQLLHQINATRDFESIRLAHDHFLSNLLAQSFILLKPVFHCLNEILELCHNFCSLVSQNLGPLDERGAAQLDILVKGFSRQSFLLFKILSSVRNHQINSDLAQLLLRLDYNKYYTQAGGTLGSFGL</sequence>
<dbReference type="GO" id="GO:0000930">
    <property type="term" value="C:gamma-tubulin complex"/>
    <property type="evidence" value="ECO:0007669"/>
    <property type="project" value="TreeGrafter"/>
</dbReference>
<dbReference type="Gene3D" id="1.20.120.1900">
    <property type="entry name" value="Gamma-tubulin complex, C-terminal domain"/>
    <property type="match status" value="1"/>
</dbReference>